<evidence type="ECO:0000313" key="3">
    <source>
        <dbReference type="Proteomes" id="UP000675880"/>
    </source>
</evidence>
<dbReference type="RefSeq" id="WP_213040686.1">
    <property type="nucleotide sequence ID" value="NZ_CAJNBJ010000001.1"/>
</dbReference>
<gene>
    <name evidence="2" type="ORF">NSPZN2_10866</name>
</gene>
<comment type="caution">
    <text evidence="2">The sequence shown here is derived from an EMBL/GenBank/DDBJ whole genome shotgun (WGS) entry which is preliminary data.</text>
</comment>
<keyword evidence="1" id="KW-0812">Transmembrane</keyword>
<evidence type="ECO:0000256" key="1">
    <source>
        <dbReference type="SAM" id="Phobius"/>
    </source>
</evidence>
<feature type="transmembrane region" description="Helical" evidence="1">
    <location>
        <begin position="67"/>
        <end position="87"/>
    </location>
</feature>
<feature type="transmembrane region" description="Helical" evidence="1">
    <location>
        <begin position="107"/>
        <end position="126"/>
    </location>
</feature>
<evidence type="ECO:0008006" key="4">
    <source>
        <dbReference type="Google" id="ProtNLM"/>
    </source>
</evidence>
<keyword evidence="1" id="KW-0472">Membrane</keyword>
<organism evidence="2 3">
    <name type="scientific">Nitrospira defluvii</name>
    <dbReference type="NCBI Taxonomy" id="330214"/>
    <lineage>
        <taxon>Bacteria</taxon>
        <taxon>Pseudomonadati</taxon>
        <taxon>Nitrospirota</taxon>
        <taxon>Nitrospiria</taxon>
        <taxon>Nitrospirales</taxon>
        <taxon>Nitrospiraceae</taxon>
        <taxon>Nitrospira</taxon>
    </lineage>
</organism>
<feature type="transmembrane region" description="Helical" evidence="1">
    <location>
        <begin position="6"/>
        <end position="29"/>
    </location>
</feature>
<dbReference type="EMBL" id="CAJNBJ010000001">
    <property type="protein sequence ID" value="CAE6703797.1"/>
    <property type="molecule type" value="Genomic_DNA"/>
</dbReference>
<feature type="transmembrane region" description="Helical" evidence="1">
    <location>
        <begin position="41"/>
        <end position="61"/>
    </location>
</feature>
<keyword evidence="3" id="KW-1185">Reference proteome</keyword>
<reference evidence="2 3" key="1">
    <citation type="submission" date="2021-02" db="EMBL/GenBank/DDBJ databases">
        <authorList>
            <person name="Han P."/>
        </authorList>
    </citation>
    <scope>NUCLEOTIDE SEQUENCE [LARGE SCALE GENOMIC DNA]</scope>
    <source>
        <strain evidence="2">Candidatus Nitrospira sp. ZN2</strain>
    </source>
</reference>
<accession>A0ABN7KP25</accession>
<name>A0ABN7KP25_9BACT</name>
<evidence type="ECO:0000313" key="2">
    <source>
        <dbReference type="EMBL" id="CAE6703797.1"/>
    </source>
</evidence>
<keyword evidence="1" id="KW-1133">Transmembrane helix</keyword>
<proteinExistence type="predicted"/>
<sequence>MTRYILAAIAGIWMADGLALLIAPLLVMRRLQDSLTENPQMIRWEAIGIVLGLMLLIWSAPLPYQPLWWLTGSAMVIKGGFLTWGPAVWRTPVLSWCFAREAVDYRFVGLWLCMLAVLLLHALGLLHG</sequence>
<dbReference type="Proteomes" id="UP000675880">
    <property type="component" value="Unassembled WGS sequence"/>
</dbReference>
<protein>
    <recommendedName>
        <fullName evidence="4">DUF2065 domain-containing protein</fullName>
    </recommendedName>
</protein>